<accession>A0A846QVN7</accession>
<dbReference type="AlphaFoldDB" id="A0A846QVN7"/>
<evidence type="ECO:0000313" key="2">
    <source>
        <dbReference type="EMBL" id="NJB72058.1"/>
    </source>
</evidence>
<comment type="caution">
    <text evidence="2">The sequence shown here is derived from an EMBL/GenBank/DDBJ whole genome shotgun (WGS) entry which is preliminary data.</text>
</comment>
<proteinExistence type="predicted"/>
<dbReference type="Proteomes" id="UP000590442">
    <property type="component" value="Unassembled WGS sequence"/>
</dbReference>
<reference evidence="2 3" key="1">
    <citation type="submission" date="2020-03" db="EMBL/GenBank/DDBJ databases">
        <title>Genomic Encyclopedia of Type Strains, Phase IV (KMG-IV): sequencing the most valuable type-strain genomes for metagenomic binning, comparative biology and taxonomic classification.</title>
        <authorList>
            <person name="Goeker M."/>
        </authorList>
    </citation>
    <scope>NUCLEOTIDE SEQUENCE [LARGE SCALE GENOMIC DNA]</scope>
    <source>
        <strain evidence="2 3">DSM 29762</strain>
    </source>
</reference>
<keyword evidence="3" id="KW-1185">Reference proteome</keyword>
<feature type="transmembrane region" description="Helical" evidence="1">
    <location>
        <begin position="12"/>
        <end position="31"/>
    </location>
</feature>
<dbReference type="InterPro" id="IPR025250">
    <property type="entry name" value="DUF4199"/>
</dbReference>
<keyword evidence="1" id="KW-0812">Transmembrane</keyword>
<gene>
    <name evidence="2" type="ORF">GGR42_002549</name>
</gene>
<protein>
    <submittedName>
        <fullName evidence="2">F0F1-type ATP synthase assembly protein I</fullName>
    </submittedName>
</protein>
<sequence>MEEIQVKPKKFILNYGLILGAVGIVFGVMLMTQNMHYEQSLPIIIVSIVLTGVFVFLGVNAFKKANGGYLKIAEALKIGVGIALISTIISLLYNYVLMTFIEPDFMDKAMEIAKTNAFAKNPKLTQEQWDTGVAMQEKFAWLRYPIGLIIGCLLGLVLGLISGLILKKSKDDY</sequence>
<evidence type="ECO:0000313" key="3">
    <source>
        <dbReference type="Proteomes" id="UP000590442"/>
    </source>
</evidence>
<organism evidence="2 3">
    <name type="scientific">Saonia flava</name>
    <dbReference type="NCBI Taxonomy" id="523696"/>
    <lineage>
        <taxon>Bacteria</taxon>
        <taxon>Pseudomonadati</taxon>
        <taxon>Bacteroidota</taxon>
        <taxon>Flavobacteriia</taxon>
        <taxon>Flavobacteriales</taxon>
        <taxon>Flavobacteriaceae</taxon>
        <taxon>Saonia</taxon>
    </lineage>
</organism>
<feature type="transmembrane region" description="Helical" evidence="1">
    <location>
        <begin position="144"/>
        <end position="166"/>
    </location>
</feature>
<evidence type="ECO:0000256" key="1">
    <source>
        <dbReference type="SAM" id="Phobius"/>
    </source>
</evidence>
<keyword evidence="1" id="KW-1133">Transmembrane helix</keyword>
<feature type="transmembrane region" description="Helical" evidence="1">
    <location>
        <begin position="43"/>
        <end position="62"/>
    </location>
</feature>
<dbReference type="RefSeq" id="WP_167964694.1">
    <property type="nucleotide sequence ID" value="NZ_JAATJJ010000002.1"/>
</dbReference>
<name>A0A846QVN7_9FLAO</name>
<feature type="transmembrane region" description="Helical" evidence="1">
    <location>
        <begin position="74"/>
        <end position="96"/>
    </location>
</feature>
<dbReference type="Pfam" id="PF13858">
    <property type="entry name" value="DUF4199"/>
    <property type="match status" value="1"/>
</dbReference>
<keyword evidence="1" id="KW-0472">Membrane</keyword>
<dbReference type="EMBL" id="JAATJJ010000002">
    <property type="protein sequence ID" value="NJB72058.1"/>
    <property type="molecule type" value="Genomic_DNA"/>
</dbReference>